<dbReference type="InterPro" id="IPR052522">
    <property type="entry name" value="ABC-2_transport_permease"/>
</dbReference>
<dbReference type="NCBIfam" id="NF011648">
    <property type="entry name" value="PRK15066.1"/>
    <property type="match status" value="1"/>
</dbReference>
<accession>A0A2M8LI61</accession>
<comment type="similarity">
    <text evidence="5">Belongs to the ABC-2 integral membrane protein family.</text>
</comment>
<feature type="transmembrane region" description="Helical" evidence="5">
    <location>
        <begin position="23"/>
        <end position="46"/>
    </location>
</feature>
<dbReference type="PRINTS" id="PR00164">
    <property type="entry name" value="ABC2TRNSPORT"/>
</dbReference>
<keyword evidence="5" id="KW-0813">Transport</keyword>
<feature type="transmembrane region" description="Helical" evidence="5">
    <location>
        <begin position="105"/>
        <end position="132"/>
    </location>
</feature>
<dbReference type="Pfam" id="PF01061">
    <property type="entry name" value="ABC2_membrane"/>
    <property type="match status" value="1"/>
</dbReference>
<sequence>MAYSPTIAYLTIARKEINRILRIWTQTLLPPVITQSLYFVIFGAFLGSRIGDIGGQSYASFIVPGLILMAVVTNAFSNVASSFFGAKFQRSIEEILVAPVSPSTLLAGFCTGGVVRSLLVGIIVFLISLFFVPASITHVWAIIYFSLMTAIFFSMIGFLNGMFARKFDDVSIIPTFVLTPLTYLGGVFYEISHLPGIWQTVARFNPLVYAIDGFRYGFTGSASTPIALSAITMFVLTLALGLTLITLLRKRVGLQS</sequence>
<dbReference type="PANTHER" id="PTHR43332:SF2">
    <property type="entry name" value="INNER MEMBRANE TRANSPORT PERMEASE YADH"/>
    <property type="match status" value="1"/>
</dbReference>
<dbReference type="EMBL" id="PFEU01000006">
    <property type="protein sequence ID" value="PJE77127.1"/>
    <property type="molecule type" value="Genomic_DNA"/>
</dbReference>
<evidence type="ECO:0000256" key="4">
    <source>
        <dbReference type="ARBA" id="ARBA00023136"/>
    </source>
</evidence>
<evidence type="ECO:0000259" key="6">
    <source>
        <dbReference type="PROSITE" id="PS51012"/>
    </source>
</evidence>
<dbReference type="PROSITE" id="PS51012">
    <property type="entry name" value="ABC_TM2"/>
    <property type="match status" value="1"/>
</dbReference>
<dbReference type="InterPro" id="IPR047817">
    <property type="entry name" value="ABC2_TM_bact-type"/>
</dbReference>
<evidence type="ECO:0000313" key="8">
    <source>
        <dbReference type="Proteomes" id="UP000231436"/>
    </source>
</evidence>
<proteinExistence type="inferred from homology"/>
<keyword evidence="3 5" id="KW-1133">Transmembrane helix</keyword>
<feature type="transmembrane region" description="Helical" evidence="5">
    <location>
        <begin position="171"/>
        <end position="189"/>
    </location>
</feature>
<dbReference type="PIRSF" id="PIRSF006648">
    <property type="entry name" value="DrrB"/>
    <property type="match status" value="1"/>
</dbReference>
<dbReference type="GO" id="GO:0140359">
    <property type="term" value="F:ABC-type transporter activity"/>
    <property type="evidence" value="ECO:0007669"/>
    <property type="project" value="InterPro"/>
</dbReference>
<dbReference type="GO" id="GO:0043190">
    <property type="term" value="C:ATP-binding cassette (ABC) transporter complex"/>
    <property type="evidence" value="ECO:0007669"/>
    <property type="project" value="InterPro"/>
</dbReference>
<organism evidence="7 8">
    <name type="scientific">Candidatus Uhrbacteria bacterium CG10_big_fil_rev_8_21_14_0_10_48_16</name>
    <dbReference type="NCBI Taxonomy" id="1975038"/>
    <lineage>
        <taxon>Bacteria</taxon>
        <taxon>Candidatus Uhriibacteriota</taxon>
    </lineage>
</organism>
<reference evidence="8" key="1">
    <citation type="submission" date="2017-09" db="EMBL/GenBank/DDBJ databases">
        <title>Depth-based differentiation of microbial function through sediment-hosted aquifers and enrichment of novel symbionts in the deep terrestrial subsurface.</title>
        <authorList>
            <person name="Probst A.J."/>
            <person name="Ladd B."/>
            <person name="Jarett J.K."/>
            <person name="Geller-Mcgrath D.E."/>
            <person name="Sieber C.M.K."/>
            <person name="Emerson J.B."/>
            <person name="Anantharaman K."/>
            <person name="Thomas B.C."/>
            <person name="Malmstrom R."/>
            <person name="Stieglmeier M."/>
            <person name="Klingl A."/>
            <person name="Woyke T."/>
            <person name="Ryan C.M."/>
            <person name="Banfield J.F."/>
        </authorList>
    </citation>
    <scope>NUCLEOTIDE SEQUENCE [LARGE SCALE GENOMIC DNA]</scope>
</reference>
<keyword evidence="2 5" id="KW-0812">Transmembrane</keyword>
<feature type="transmembrane region" description="Helical" evidence="5">
    <location>
        <begin position="58"/>
        <end position="84"/>
    </location>
</feature>
<dbReference type="PANTHER" id="PTHR43332">
    <property type="entry name" value="INNER MEMBRANE TRANSPORT PERMEASE YADH-RELATED"/>
    <property type="match status" value="1"/>
</dbReference>
<dbReference type="InterPro" id="IPR000412">
    <property type="entry name" value="ABC_2_transport"/>
</dbReference>
<dbReference type="Proteomes" id="UP000231436">
    <property type="component" value="Unassembled WGS sequence"/>
</dbReference>
<feature type="transmembrane region" description="Helical" evidence="5">
    <location>
        <begin position="138"/>
        <end position="159"/>
    </location>
</feature>
<feature type="domain" description="ABC transmembrane type-2" evidence="6">
    <location>
        <begin position="22"/>
        <end position="251"/>
    </location>
</feature>
<protein>
    <recommendedName>
        <fullName evidence="5">Transport permease protein</fullName>
    </recommendedName>
</protein>
<evidence type="ECO:0000256" key="5">
    <source>
        <dbReference type="RuleBase" id="RU361157"/>
    </source>
</evidence>
<evidence type="ECO:0000313" key="7">
    <source>
        <dbReference type="EMBL" id="PJE77127.1"/>
    </source>
</evidence>
<name>A0A2M8LI61_9BACT</name>
<feature type="transmembrane region" description="Helical" evidence="5">
    <location>
        <begin position="226"/>
        <end position="248"/>
    </location>
</feature>
<evidence type="ECO:0000256" key="2">
    <source>
        <dbReference type="ARBA" id="ARBA00022692"/>
    </source>
</evidence>
<keyword evidence="4 5" id="KW-0472">Membrane</keyword>
<gene>
    <name evidence="7" type="ORF">COV05_00765</name>
</gene>
<keyword evidence="5" id="KW-1003">Cell membrane</keyword>
<dbReference type="InterPro" id="IPR013525">
    <property type="entry name" value="ABC2_TM"/>
</dbReference>
<evidence type="ECO:0000256" key="1">
    <source>
        <dbReference type="ARBA" id="ARBA00004141"/>
    </source>
</evidence>
<comment type="subcellular location">
    <subcellularLocation>
        <location evidence="5">Cell membrane</location>
        <topology evidence="5">Multi-pass membrane protein</topology>
    </subcellularLocation>
    <subcellularLocation>
        <location evidence="1">Membrane</location>
        <topology evidence="1">Multi-pass membrane protein</topology>
    </subcellularLocation>
</comment>
<dbReference type="AlphaFoldDB" id="A0A2M8LI61"/>
<comment type="caution">
    <text evidence="7">The sequence shown here is derived from an EMBL/GenBank/DDBJ whole genome shotgun (WGS) entry which is preliminary data.</text>
</comment>
<evidence type="ECO:0000256" key="3">
    <source>
        <dbReference type="ARBA" id="ARBA00022989"/>
    </source>
</evidence>